<dbReference type="InterPro" id="IPR006118">
    <property type="entry name" value="Recombinase_CS"/>
</dbReference>
<dbReference type="Pfam" id="PF00239">
    <property type="entry name" value="Resolvase"/>
    <property type="match status" value="1"/>
</dbReference>
<keyword evidence="4" id="KW-0233">DNA recombination</keyword>
<protein>
    <submittedName>
        <fullName evidence="8">Site-specific DNA recombinase</fullName>
    </submittedName>
</protein>
<evidence type="ECO:0000256" key="4">
    <source>
        <dbReference type="ARBA" id="ARBA00023172"/>
    </source>
</evidence>
<feature type="domain" description="Resolvase/invertase-type recombinase catalytic" evidence="7">
    <location>
        <begin position="1"/>
        <end position="143"/>
    </location>
</feature>
<dbReference type="OrthoDB" id="9797501at2"/>
<dbReference type="STRING" id="1123243.SAMN02745190_00846"/>
<dbReference type="SUPFAM" id="SSF53041">
    <property type="entry name" value="Resolvase-like"/>
    <property type="match status" value="1"/>
</dbReference>
<dbReference type="CDD" id="cd03768">
    <property type="entry name" value="SR_ResInv"/>
    <property type="match status" value="1"/>
</dbReference>
<evidence type="ECO:0000313" key="8">
    <source>
        <dbReference type="EMBL" id="SHE62681.1"/>
    </source>
</evidence>
<reference evidence="8 9" key="1">
    <citation type="submission" date="2016-11" db="EMBL/GenBank/DDBJ databases">
        <authorList>
            <person name="Jaros S."/>
            <person name="Januszkiewicz K."/>
            <person name="Wedrychowicz H."/>
        </authorList>
    </citation>
    <scope>NUCLEOTIDE SEQUENCE [LARGE SCALE GENOMIC DNA]</scope>
    <source>
        <strain evidence="8 9">DSM 10502</strain>
    </source>
</reference>
<evidence type="ECO:0000256" key="2">
    <source>
        <dbReference type="ARBA" id="ARBA00022908"/>
    </source>
</evidence>
<keyword evidence="9" id="KW-1185">Reference proteome</keyword>
<dbReference type="InterPro" id="IPR050639">
    <property type="entry name" value="SSR_resolvase"/>
</dbReference>
<dbReference type="GO" id="GO:0000150">
    <property type="term" value="F:DNA strand exchange activity"/>
    <property type="evidence" value="ECO:0007669"/>
    <property type="project" value="InterPro"/>
</dbReference>
<organism evidence="8 9">
    <name type="scientific">Schwartzia succinivorans DSM 10502</name>
    <dbReference type="NCBI Taxonomy" id="1123243"/>
    <lineage>
        <taxon>Bacteria</taxon>
        <taxon>Bacillati</taxon>
        <taxon>Bacillota</taxon>
        <taxon>Negativicutes</taxon>
        <taxon>Selenomonadales</taxon>
        <taxon>Selenomonadaceae</taxon>
        <taxon>Schwartzia</taxon>
    </lineage>
</organism>
<dbReference type="InterPro" id="IPR006119">
    <property type="entry name" value="Resolv_N"/>
</dbReference>
<evidence type="ECO:0000256" key="5">
    <source>
        <dbReference type="PIRSR" id="PIRSR606118-50"/>
    </source>
</evidence>
<dbReference type="EMBL" id="FQUG01000003">
    <property type="protein sequence ID" value="SHE62681.1"/>
    <property type="molecule type" value="Genomic_DNA"/>
</dbReference>
<accession>A0A1M4V108</accession>
<dbReference type="PANTHER" id="PTHR30461">
    <property type="entry name" value="DNA-INVERTASE FROM LAMBDOID PROPHAGE"/>
    <property type="match status" value="1"/>
</dbReference>
<dbReference type="SMART" id="SM00857">
    <property type="entry name" value="Resolvase"/>
    <property type="match status" value="1"/>
</dbReference>
<dbReference type="PROSITE" id="PS51736">
    <property type="entry name" value="RECOMBINASES_3"/>
    <property type="match status" value="1"/>
</dbReference>
<evidence type="ECO:0000256" key="3">
    <source>
        <dbReference type="ARBA" id="ARBA00023125"/>
    </source>
</evidence>
<keyword evidence="2" id="KW-0229">DNA integration</keyword>
<sequence>MNYGYVRVSTTEQNIDRQIRAMNEKGIEHIFVDKFTGISFDRPNYEKLRRRMKSGDVLFVKSLDRFGRKYTAVLEEWRYLAKKGVAVVVMDMPILDTRNKDGNLMGKFIADLVLSVLSFVAESEYRNIHERQRQGIEAAKARGVRFGRAKKPIPETFWDAAEGVRKGKLTFVKGAKSAEMSRTTFWNAYQKYIKGEVKPGKESLPICPYLRRVPNANDCLDCFRPNCSFEDEKNDFEVREPYRPKYNPEVASSKARERRERRIAAGLCPLCGVNPPEEGKKACRECLDKRKEYHRYKVMQKIRREVSKDDD</sequence>
<evidence type="ECO:0000256" key="1">
    <source>
        <dbReference type="ARBA" id="ARBA00009913"/>
    </source>
</evidence>
<dbReference type="InterPro" id="IPR036162">
    <property type="entry name" value="Resolvase-like_N_sf"/>
</dbReference>
<dbReference type="PROSITE" id="PS00397">
    <property type="entry name" value="RECOMBINASES_1"/>
    <property type="match status" value="1"/>
</dbReference>
<dbReference type="AlphaFoldDB" id="A0A1M4V108"/>
<dbReference type="Proteomes" id="UP000184404">
    <property type="component" value="Unassembled WGS sequence"/>
</dbReference>
<dbReference type="PANTHER" id="PTHR30461:SF26">
    <property type="entry name" value="RESOLVASE HOMOLOG YNEB"/>
    <property type="match status" value="1"/>
</dbReference>
<dbReference type="GO" id="GO:0015074">
    <property type="term" value="P:DNA integration"/>
    <property type="evidence" value="ECO:0007669"/>
    <property type="project" value="UniProtKB-KW"/>
</dbReference>
<evidence type="ECO:0000313" key="9">
    <source>
        <dbReference type="Proteomes" id="UP000184404"/>
    </source>
</evidence>
<dbReference type="RefSeq" id="WP_072934936.1">
    <property type="nucleotide sequence ID" value="NZ_FQUG01000003.1"/>
</dbReference>
<keyword evidence="3" id="KW-0238">DNA-binding</keyword>
<feature type="active site" description="O-(5'-phospho-DNA)-serine intermediate" evidence="5 6">
    <location>
        <position position="9"/>
    </location>
</feature>
<gene>
    <name evidence="8" type="ORF">SAMN02745190_00846</name>
</gene>
<evidence type="ECO:0000259" key="7">
    <source>
        <dbReference type="PROSITE" id="PS51736"/>
    </source>
</evidence>
<comment type="similarity">
    <text evidence="1">Belongs to the site-specific recombinase resolvase family.</text>
</comment>
<dbReference type="GO" id="GO:0003677">
    <property type="term" value="F:DNA binding"/>
    <property type="evidence" value="ECO:0007669"/>
    <property type="project" value="UniProtKB-KW"/>
</dbReference>
<proteinExistence type="inferred from homology"/>
<name>A0A1M4V108_9FIRM</name>
<evidence type="ECO:0000256" key="6">
    <source>
        <dbReference type="PROSITE-ProRule" id="PRU10137"/>
    </source>
</evidence>
<dbReference type="Gene3D" id="3.40.50.1390">
    <property type="entry name" value="Resolvase, N-terminal catalytic domain"/>
    <property type="match status" value="1"/>
</dbReference>